<reference evidence="2" key="1">
    <citation type="submission" date="2023-03" db="UniProtKB">
        <authorList>
            <consortium name="EnsemblPlants"/>
        </authorList>
    </citation>
    <scope>IDENTIFICATION</scope>
</reference>
<dbReference type="Gramene" id="MELO3C018226.2.1">
    <property type="protein sequence ID" value="MELO3C018226.2.1"/>
    <property type="gene ID" value="MELO3C018226.2"/>
</dbReference>
<evidence type="ECO:0000256" key="1">
    <source>
        <dbReference type="SAM" id="MobiDB-lite"/>
    </source>
</evidence>
<feature type="region of interest" description="Disordered" evidence="1">
    <location>
        <begin position="1"/>
        <end position="31"/>
    </location>
</feature>
<proteinExistence type="predicted"/>
<evidence type="ECO:0000313" key="2">
    <source>
        <dbReference type="EnsemblPlants" id="MELO3C018226.2.1"/>
    </source>
</evidence>
<protein>
    <submittedName>
        <fullName evidence="2">Uncharacterized protein</fullName>
    </submittedName>
</protein>
<organism evidence="2">
    <name type="scientific">Cucumis melo</name>
    <name type="common">Muskmelon</name>
    <dbReference type="NCBI Taxonomy" id="3656"/>
    <lineage>
        <taxon>Eukaryota</taxon>
        <taxon>Viridiplantae</taxon>
        <taxon>Streptophyta</taxon>
        <taxon>Embryophyta</taxon>
        <taxon>Tracheophyta</taxon>
        <taxon>Spermatophyta</taxon>
        <taxon>Magnoliopsida</taxon>
        <taxon>eudicotyledons</taxon>
        <taxon>Gunneridae</taxon>
        <taxon>Pentapetalae</taxon>
        <taxon>rosids</taxon>
        <taxon>fabids</taxon>
        <taxon>Cucurbitales</taxon>
        <taxon>Cucurbitaceae</taxon>
        <taxon>Benincaseae</taxon>
        <taxon>Cucumis</taxon>
    </lineage>
</organism>
<accession>A0A9I9DGV6</accession>
<name>A0A9I9DGV6_CUCME</name>
<sequence length="85" mass="9499">MEPRLSELGDGMEPRLSELGDGMEPRLSELGDGMEPRLYHHIEDEDDDDDPFDCNTSERSRVCWSTFWRGSEAVTKGVNGLVGLG</sequence>
<dbReference type="AlphaFoldDB" id="A0A9I9DGV6"/>
<dbReference type="EnsemblPlants" id="MELO3C018226.2.1">
    <property type="protein sequence ID" value="MELO3C018226.2.1"/>
    <property type="gene ID" value="MELO3C018226.2"/>
</dbReference>